<keyword evidence="4" id="KW-1185">Reference proteome</keyword>
<dbReference type="AlphaFoldDB" id="A0AAW0EC94"/>
<evidence type="ECO:0000256" key="1">
    <source>
        <dbReference type="SAM" id="MobiDB-lite"/>
    </source>
</evidence>
<comment type="caution">
    <text evidence="3">The sequence shown here is derived from an EMBL/GenBank/DDBJ whole genome shotgun (WGS) entry which is preliminary data.</text>
</comment>
<evidence type="ECO:0000313" key="4">
    <source>
        <dbReference type="Proteomes" id="UP001383192"/>
    </source>
</evidence>
<dbReference type="GO" id="GO:0051666">
    <property type="term" value="P:actin cortical patch localization"/>
    <property type="evidence" value="ECO:0007669"/>
    <property type="project" value="TreeGrafter"/>
</dbReference>
<feature type="region of interest" description="Disordered" evidence="1">
    <location>
        <begin position="436"/>
        <end position="526"/>
    </location>
</feature>
<feature type="compositionally biased region" description="Polar residues" evidence="1">
    <location>
        <begin position="597"/>
        <end position="618"/>
    </location>
</feature>
<feature type="compositionally biased region" description="Polar residues" evidence="1">
    <location>
        <begin position="653"/>
        <end position="672"/>
    </location>
</feature>
<accession>A0AAW0EC94</accession>
<organism evidence="3 4">
    <name type="scientific">Paramarasmius palmivorus</name>
    <dbReference type="NCBI Taxonomy" id="297713"/>
    <lineage>
        <taxon>Eukaryota</taxon>
        <taxon>Fungi</taxon>
        <taxon>Dikarya</taxon>
        <taxon>Basidiomycota</taxon>
        <taxon>Agaricomycotina</taxon>
        <taxon>Agaricomycetes</taxon>
        <taxon>Agaricomycetidae</taxon>
        <taxon>Agaricales</taxon>
        <taxon>Marasmiineae</taxon>
        <taxon>Marasmiaceae</taxon>
        <taxon>Paramarasmius</taxon>
    </lineage>
</organism>
<dbReference type="InterPro" id="IPR018556">
    <property type="entry name" value="SPIN90/Ldb17_LRD"/>
</dbReference>
<feature type="domain" description="SPIN90/Ldb17 leucine-rich" evidence="2">
    <location>
        <begin position="227"/>
        <end position="385"/>
    </location>
</feature>
<protein>
    <submittedName>
        <fullName evidence="3">Pre-rRNA processing</fullName>
    </submittedName>
</protein>
<name>A0AAW0EC94_9AGAR</name>
<evidence type="ECO:0000259" key="2">
    <source>
        <dbReference type="Pfam" id="PF09431"/>
    </source>
</evidence>
<gene>
    <name evidence="3" type="primary">LDB17</name>
    <name evidence="3" type="ORF">VNI00_000310</name>
</gene>
<dbReference type="GO" id="GO:0030479">
    <property type="term" value="C:actin cortical patch"/>
    <property type="evidence" value="ECO:0007669"/>
    <property type="project" value="TreeGrafter"/>
</dbReference>
<feature type="compositionally biased region" description="Low complexity" evidence="1">
    <location>
        <begin position="482"/>
        <end position="498"/>
    </location>
</feature>
<dbReference type="PANTHER" id="PTHR13357:SF1">
    <property type="entry name" value="NCK-INTERACTING PROTEIN WITH SH3 DOMAIN"/>
    <property type="match status" value="1"/>
</dbReference>
<dbReference type="InterPro" id="IPR030125">
    <property type="entry name" value="SPIN90/Ldb17"/>
</dbReference>
<proteinExistence type="predicted"/>
<dbReference type="Proteomes" id="UP001383192">
    <property type="component" value="Unassembled WGS sequence"/>
</dbReference>
<dbReference type="GO" id="GO:0000147">
    <property type="term" value="P:actin cortical patch assembly"/>
    <property type="evidence" value="ECO:0007669"/>
    <property type="project" value="TreeGrafter"/>
</dbReference>
<dbReference type="EMBL" id="JAYKXP010000001">
    <property type="protein sequence ID" value="KAK7062816.1"/>
    <property type="molecule type" value="Genomic_DNA"/>
</dbReference>
<dbReference type="PANTHER" id="PTHR13357">
    <property type="entry name" value="SH3 ADAPTER PROTEIN SPIN90 NCK INTERACTING PROTEIN WITH SH3 DOMAIN"/>
    <property type="match status" value="1"/>
</dbReference>
<dbReference type="Pfam" id="PF09431">
    <property type="entry name" value="SPIN90_LRD"/>
    <property type="match status" value="1"/>
</dbReference>
<sequence length="672" mass="74784">MPNHRESILMNGVSMEDELGIVYLVENAQQFWSELEDLLTLPKNHIPTLEQLDGTLKRYVGFCACYHEQYLQSPLQLEHACNMILDSELFAFHSERMCDILTNEAQSNTNPHFQLISYYILLFYGTRRNDFFRSHKRWHSLLPLLMDHVLVEIDSDIEDTYFGISGNSSGGVNVPVPIEAKLRSLSVRLLYEVCRVQKFSVSDLRIFDDGFIDYLFDLVEQTRHMQDDSFNYSVIKLIVALNEQFMVAAIPNGLSAHDGGNGIQHKHESDAASSNRILRVLMRRLNTTKTFGENMIFMLNRAQRTPEDLCMQLLVLKLLYLLFTTKGTSEYFYTNDLCVLVDVFLREIVDLDEDSESLRHTYLRVLHPLLTKTQLRDVPYKRPQILYALESIGGIRDARSGYSGRQEINPTTKRLVERCLGGEWCVQLRRIVAAKDDDASSETSQAKSHLGLPSSADLDSRKRSKGLKSSKSMEFQKSKNGTVSSPSAATAHPTSTFAQQQAAPVRSTYSPQPHSPRSPMPPRSPLTYIAASNATQRRPSNSSMYSTSSAVSLQGVANASVPGSMIEGMPVTTEPLHSPTSPLGPGIKAPTPLRKGSTGSEPTPQHYSTSNLPDTRSLSAKDHDPPKQRRSAPAPPGPPKRRKPPAIPVRANANGSNGGVTFTTIKSSASAG</sequence>
<evidence type="ECO:0000313" key="3">
    <source>
        <dbReference type="EMBL" id="KAK7062816.1"/>
    </source>
</evidence>
<dbReference type="GO" id="GO:0071933">
    <property type="term" value="F:Arp2/3 complex binding"/>
    <property type="evidence" value="ECO:0007669"/>
    <property type="project" value="TreeGrafter"/>
</dbReference>
<feature type="compositionally biased region" description="Pro residues" evidence="1">
    <location>
        <begin position="513"/>
        <end position="524"/>
    </location>
</feature>
<feature type="region of interest" description="Disordered" evidence="1">
    <location>
        <begin position="564"/>
        <end position="672"/>
    </location>
</feature>
<dbReference type="GO" id="GO:0006897">
    <property type="term" value="P:endocytosis"/>
    <property type="evidence" value="ECO:0007669"/>
    <property type="project" value="TreeGrafter"/>
</dbReference>
<reference evidence="3 4" key="1">
    <citation type="submission" date="2024-01" db="EMBL/GenBank/DDBJ databases">
        <title>A draft genome for a cacao thread blight-causing isolate of Paramarasmius palmivorus.</title>
        <authorList>
            <person name="Baruah I.K."/>
            <person name="Bukari Y."/>
            <person name="Amoako-Attah I."/>
            <person name="Meinhardt L.W."/>
            <person name="Bailey B.A."/>
            <person name="Cohen S.P."/>
        </authorList>
    </citation>
    <scope>NUCLEOTIDE SEQUENCE [LARGE SCALE GENOMIC DNA]</scope>
    <source>
        <strain evidence="3 4">GH-12</strain>
    </source>
</reference>